<dbReference type="InterPro" id="IPR006564">
    <property type="entry name" value="Znf_PMZ"/>
</dbReference>
<feature type="domain" description="SWIM-type" evidence="6">
    <location>
        <begin position="518"/>
        <end position="550"/>
    </location>
</feature>
<dbReference type="PANTHER" id="PTHR31973:SF113">
    <property type="entry name" value="PROTEIN FAR1-RELATED SEQUENCE 5-LIKE"/>
    <property type="match status" value="1"/>
</dbReference>
<keyword evidence="2 4" id="KW-0863">Zinc-finger</keyword>
<evidence type="ECO:0000256" key="5">
    <source>
        <dbReference type="SAM" id="MobiDB-lite"/>
    </source>
</evidence>
<proteinExistence type="predicted"/>
<reference evidence="7 8" key="1">
    <citation type="submission" date="2021-05" db="EMBL/GenBank/DDBJ databases">
        <title>Genome Assembly of Synthetic Allotetraploid Brassica napus Reveals Homoeologous Exchanges between Subgenomes.</title>
        <authorList>
            <person name="Davis J.T."/>
        </authorList>
    </citation>
    <scope>NUCLEOTIDE SEQUENCE [LARGE SCALE GENOMIC DNA]</scope>
    <source>
        <strain evidence="8">cv. Da-Ae</strain>
        <tissue evidence="7">Seedling</tissue>
    </source>
</reference>
<comment type="caution">
    <text evidence="7">The sequence shown here is derived from an EMBL/GenBank/DDBJ whole genome shotgun (WGS) entry which is preliminary data.</text>
</comment>
<evidence type="ECO:0000313" key="8">
    <source>
        <dbReference type="Proteomes" id="UP000824890"/>
    </source>
</evidence>
<dbReference type="PROSITE" id="PS50966">
    <property type="entry name" value="ZF_SWIM"/>
    <property type="match status" value="1"/>
</dbReference>
<feature type="non-terminal residue" evidence="7">
    <location>
        <position position="1"/>
    </location>
</feature>
<dbReference type="SMART" id="SM00575">
    <property type="entry name" value="ZnF_PMZ"/>
    <property type="match status" value="1"/>
</dbReference>
<keyword evidence="8" id="KW-1185">Reference proteome</keyword>
<evidence type="ECO:0000256" key="3">
    <source>
        <dbReference type="ARBA" id="ARBA00022833"/>
    </source>
</evidence>
<feature type="compositionally biased region" description="Polar residues" evidence="5">
    <location>
        <begin position="220"/>
        <end position="237"/>
    </location>
</feature>
<name>A0ABQ7YXB1_BRANA</name>
<gene>
    <name evidence="7" type="ORF">HID58_069922</name>
</gene>
<keyword evidence="3" id="KW-0862">Zinc</keyword>
<feature type="region of interest" description="Disordered" evidence="5">
    <location>
        <begin position="216"/>
        <end position="244"/>
    </location>
</feature>
<accession>A0ABQ7YXB1</accession>
<evidence type="ECO:0000256" key="4">
    <source>
        <dbReference type="PROSITE-ProRule" id="PRU00325"/>
    </source>
</evidence>
<sequence>AKYQFFCRSPFTIDETTYLQEGVSEEQHRQAIRETILLAITVCFVYNLQDLVGGLPIVCSHHILELMFNEPQLLLVYRVALEIEMVYGIPNDDEENEDPAQFLNLTGEEHISMDEGVTIPPEDPANYDPNIEVIKTIEQLENAFIDQSTPLDVQPLNVWRYSTHEDAYWDGMMDNETGYEVYLSQSPHPTEGVLGLQLAPNKRVSAPQPATIIIIDDNDGSYTGSSDGVNDNDNVTSAPPPEDMEPFSTVVIGDISILTTLTSNILTNCDIIIHIGVSSAAVSKQNTSSTHEVVVATDPAIFTSRAELKQHMALYALRHKFRFKNSRSSTEGMFNMQLESLCNKNEERRQVRNSENDIGTYMFSGRSNSAEYEEQSTHSVIGEMIKARFAGKGPRPNEIIQVMLSDHNIRISCWKAWRSREVALQYAKGSFNTSYKLLPEYLHKLVYPAAKHCAFILHLQRNITTHFKNKHLSYLVGKAAKAFQLDIMEANFDQSGGLLVSRINNDEYEVKEKNGSSFYVNLDTKSCSCYSFQMLLIPCPHAIAAAIKENKTLAAGYAEDIVPIRSEVNTCGITIDGQNEPLQIFPPASRRPPGKPRKSRILSTGEIRMKSPRRRHLCSRCKGKGHNKATCKVVI</sequence>
<dbReference type="Proteomes" id="UP000824890">
    <property type="component" value="Unassembled WGS sequence"/>
</dbReference>
<evidence type="ECO:0000256" key="2">
    <source>
        <dbReference type="ARBA" id="ARBA00022771"/>
    </source>
</evidence>
<keyword evidence="1" id="KW-0479">Metal-binding</keyword>
<protein>
    <recommendedName>
        <fullName evidence="6">SWIM-type domain-containing protein</fullName>
    </recommendedName>
</protein>
<dbReference type="PANTHER" id="PTHR31973">
    <property type="entry name" value="POLYPROTEIN, PUTATIVE-RELATED"/>
    <property type="match status" value="1"/>
</dbReference>
<evidence type="ECO:0000256" key="1">
    <source>
        <dbReference type="ARBA" id="ARBA00022723"/>
    </source>
</evidence>
<organism evidence="7 8">
    <name type="scientific">Brassica napus</name>
    <name type="common">Rape</name>
    <dbReference type="NCBI Taxonomy" id="3708"/>
    <lineage>
        <taxon>Eukaryota</taxon>
        <taxon>Viridiplantae</taxon>
        <taxon>Streptophyta</taxon>
        <taxon>Embryophyta</taxon>
        <taxon>Tracheophyta</taxon>
        <taxon>Spermatophyta</taxon>
        <taxon>Magnoliopsida</taxon>
        <taxon>eudicotyledons</taxon>
        <taxon>Gunneridae</taxon>
        <taxon>Pentapetalae</taxon>
        <taxon>rosids</taxon>
        <taxon>malvids</taxon>
        <taxon>Brassicales</taxon>
        <taxon>Brassicaceae</taxon>
        <taxon>Brassiceae</taxon>
        <taxon>Brassica</taxon>
    </lineage>
</organism>
<dbReference type="InterPro" id="IPR007527">
    <property type="entry name" value="Znf_SWIM"/>
</dbReference>
<dbReference type="EMBL" id="JAGKQM010000016">
    <property type="protein sequence ID" value="KAH0872560.1"/>
    <property type="molecule type" value="Genomic_DNA"/>
</dbReference>
<dbReference type="Pfam" id="PF04434">
    <property type="entry name" value="SWIM"/>
    <property type="match status" value="1"/>
</dbReference>
<evidence type="ECO:0000313" key="7">
    <source>
        <dbReference type="EMBL" id="KAH0872560.1"/>
    </source>
</evidence>
<evidence type="ECO:0000259" key="6">
    <source>
        <dbReference type="PROSITE" id="PS50966"/>
    </source>
</evidence>